<dbReference type="GO" id="GO:0004844">
    <property type="term" value="F:uracil DNA N-glycosylase activity"/>
    <property type="evidence" value="ECO:0007669"/>
    <property type="project" value="UniProtKB-EC"/>
</dbReference>
<evidence type="ECO:0000256" key="7">
    <source>
        <dbReference type="ARBA" id="ARBA00022801"/>
    </source>
</evidence>
<accession>A0ABV4Z097</accession>
<dbReference type="InterPro" id="IPR018085">
    <property type="entry name" value="Ura-DNA_Glyclase_AS"/>
</dbReference>
<dbReference type="PANTHER" id="PTHR11264">
    <property type="entry name" value="URACIL-DNA GLYCOSYLASE"/>
    <property type="match status" value="1"/>
</dbReference>
<keyword evidence="7 9" id="KW-0378">Hydrolase</keyword>
<feature type="active site" description="Proton acceptor" evidence="9 10">
    <location>
        <position position="64"/>
    </location>
</feature>
<keyword evidence="8 9" id="KW-0234">DNA repair</keyword>
<evidence type="ECO:0000256" key="9">
    <source>
        <dbReference type="HAMAP-Rule" id="MF_00148"/>
    </source>
</evidence>
<evidence type="ECO:0000256" key="5">
    <source>
        <dbReference type="ARBA" id="ARBA00018429"/>
    </source>
</evidence>
<name>A0ABV4Z097_9BACI</name>
<dbReference type="NCBIfam" id="TIGR00628">
    <property type="entry name" value="ung"/>
    <property type="match status" value="1"/>
</dbReference>
<dbReference type="NCBIfam" id="NF003589">
    <property type="entry name" value="PRK05254.1-2"/>
    <property type="match status" value="1"/>
</dbReference>
<dbReference type="Pfam" id="PF03167">
    <property type="entry name" value="UDG"/>
    <property type="match status" value="1"/>
</dbReference>
<evidence type="ECO:0000256" key="3">
    <source>
        <dbReference type="ARBA" id="ARBA00008184"/>
    </source>
</evidence>
<dbReference type="InterPro" id="IPR005122">
    <property type="entry name" value="Uracil-DNA_glycosylase-like"/>
</dbReference>
<evidence type="ECO:0000313" key="14">
    <source>
        <dbReference type="Proteomes" id="UP001241748"/>
    </source>
</evidence>
<dbReference type="HAMAP" id="MF_00148">
    <property type="entry name" value="UDG"/>
    <property type="match status" value="1"/>
</dbReference>
<dbReference type="PANTHER" id="PTHR11264:SF0">
    <property type="entry name" value="URACIL-DNA GLYCOSYLASE"/>
    <property type="match status" value="1"/>
</dbReference>
<protein>
    <recommendedName>
        <fullName evidence="5 9">Uracil-DNA glycosylase</fullName>
        <shortName evidence="9">UDG</shortName>
        <ecNumber evidence="4 9">3.2.2.27</ecNumber>
    </recommendedName>
</protein>
<organism evidence="13 14">
    <name type="scientific">Neobacillus driksii</name>
    <dbReference type="NCBI Taxonomy" id="3035913"/>
    <lineage>
        <taxon>Bacteria</taxon>
        <taxon>Bacillati</taxon>
        <taxon>Bacillota</taxon>
        <taxon>Bacilli</taxon>
        <taxon>Bacillales</taxon>
        <taxon>Bacillaceae</taxon>
        <taxon>Neobacillus</taxon>
    </lineage>
</organism>
<comment type="caution">
    <text evidence="13">The sequence shown here is derived from an EMBL/GenBank/DDBJ whole genome shotgun (WGS) entry which is preliminary data.</text>
</comment>
<keyword evidence="14" id="KW-1185">Reference proteome</keyword>
<evidence type="ECO:0000313" key="13">
    <source>
        <dbReference type="EMBL" id="MFB3169703.1"/>
    </source>
</evidence>
<dbReference type="InterPro" id="IPR002043">
    <property type="entry name" value="UDG_fam1"/>
</dbReference>
<keyword evidence="13" id="KW-0326">Glycosidase</keyword>
<dbReference type="InterPro" id="IPR036895">
    <property type="entry name" value="Uracil-DNA_glycosylase-like_sf"/>
</dbReference>
<comment type="similarity">
    <text evidence="3 9 11">Belongs to the uracil-DNA glycosylase (UDG) superfamily. UNG family.</text>
</comment>
<comment type="function">
    <text evidence="2 9 11">Excises uracil residues from the DNA which can arise as a result of misincorporation of dUMP residues by DNA polymerase or due to deamination of cytosine.</text>
</comment>
<gene>
    <name evidence="9" type="primary">ung</name>
    <name evidence="13" type="ORF">P5G62_021565</name>
</gene>
<dbReference type="CDD" id="cd10027">
    <property type="entry name" value="UDG-F1-like"/>
    <property type="match status" value="1"/>
</dbReference>
<evidence type="ECO:0000256" key="8">
    <source>
        <dbReference type="ARBA" id="ARBA00023204"/>
    </source>
</evidence>
<evidence type="ECO:0000256" key="11">
    <source>
        <dbReference type="RuleBase" id="RU003780"/>
    </source>
</evidence>
<dbReference type="NCBIfam" id="NF003592">
    <property type="entry name" value="PRK05254.1-5"/>
    <property type="match status" value="1"/>
</dbReference>
<evidence type="ECO:0000256" key="1">
    <source>
        <dbReference type="ARBA" id="ARBA00001400"/>
    </source>
</evidence>
<dbReference type="SUPFAM" id="SSF52141">
    <property type="entry name" value="Uracil-DNA glycosylase-like"/>
    <property type="match status" value="1"/>
</dbReference>
<dbReference type="NCBIfam" id="NF003588">
    <property type="entry name" value="PRK05254.1-1"/>
    <property type="match status" value="1"/>
</dbReference>
<reference evidence="13 14" key="1">
    <citation type="submission" date="2024-05" db="EMBL/GenBank/DDBJ databases">
        <authorList>
            <person name="Venkateswaran K."/>
        </authorList>
    </citation>
    <scope>NUCLEOTIDE SEQUENCE [LARGE SCALE GENOMIC DNA]</scope>
    <source>
        <strain evidence="13 14">179-C4-2-HS</strain>
    </source>
</reference>
<sequence>MAILKNDWAPLLGEEFEKTYYQQLREKLQTEYQTKVIYPDQQDIFNALHYTSYKDTKVVIIGQDPYHGPGQAHGLSFSVKPGVKIPPSLRNIYKELQEDVGCAIPNHGYLVDWAKQGVLMLNTVLTVQAGNANSHKGLGWELFTNRVIEILNQRETPVIFILWGNFAQQKQQLITSSHHFIIKSPHPSPLSAHNGFFGSRPFSKSNMYLREIGSKEIVWQINNL</sequence>
<dbReference type="EC" id="3.2.2.27" evidence="4 9"/>
<dbReference type="Gene3D" id="3.40.470.10">
    <property type="entry name" value="Uracil-DNA glycosylase-like domain"/>
    <property type="match status" value="1"/>
</dbReference>
<evidence type="ECO:0000256" key="4">
    <source>
        <dbReference type="ARBA" id="ARBA00012030"/>
    </source>
</evidence>
<keyword evidence="6 9" id="KW-0227">DNA damage</keyword>
<feature type="domain" description="Uracil-DNA glycosylase-like" evidence="12">
    <location>
        <begin position="49"/>
        <end position="209"/>
    </location>
</feature>
<dbReference type="PROSITE" id="PS00130">
    <property type="entry name" value="U_DNA_GLYCOSYLASE"/>
    <property type="match status" value="1"/>
</dbReference>
<evidence type="ECO:0000256" key="10">
    <source>
        <dbReference type="PROSITE-ProRule" id="PRU10072"/>
    </source>
</evidence>
<comment type="catalytic activity">
    <reaction evidence="1 9 11">
        <text>Hydrolyzes single-stranded DNA or mismatched double-stranded DNA and polynucleotides, releasing free uracil.</text>
        <dbReference type="EC" id="3.2.2.27"/>
    </reaction>
</comment>
<dbReference type="EMBL" id="JAROBZ020000001">
    <property type="protein sequence ID" value="MFB3169703.1"/>
    <property type="molecule type" value="Genomic_DNA"/>
</dbReference>
<dbReference type="RefSeq" id="WP_306077128.1">
    <property type="nucleotide sequence ID" value="NZ_JAROBZ020000001.1"/>
</dbReference>
<dbReference type="Proteomes" id="UP001241748">
    <property type="component" value="Unassembled WGS sequence"/>
</dbReference>
<evidence type="ECO:0000259" key="12">
    <source>
        <dbReference type="SMART" id="SM00986"/>
    </source>
</evidence>
<evidence type="ECO:0000256" key="2">
    <source>
        <dbReference type="ARBA" id="ARBA00002631"/>
    </source>
</evidence>
<evidence type="ECO:0000256" key="6">
    <source>
        <dbReference type="ARBA" id="ARBA00022763"/>
    </source>
</evidence>
<proteinExistence type="inferred from homology"/>
<keyword evidence="9" id="KW-0963">Cytoplasm</keyword>
<dbReference type="SMART" id="SM00987">
    <property type="entry name" value="UreE_C"/>
    <property type="match status" value="1"/>
</dbReference>
<dbReference type="NCBIfam" id="NF003591">
    <property type="entry name" value="PRK05254.1-4"/>
    <property type="match status" value="1"/>
</dbReference>
<comment type="subcellular location">
    <subcellularLocation>
        <location evidence="9">Cytoplasm</location>
    </subcellularLocation>
</comment>
<dbReference type="SMART" id="SM00986">
    <property type="entry name" value="UDG"/>
    <property type="match status" value="1"/>
</dbReference>